<dbReference type="EMBL" id="JAGINW010000001">
    <property type="protein sequence ID" value="MBP2323302.1"/>
    <property type="molecule type" value="Genomic_DNA"/>
</dbReference>
<reference evidence="2 3" key="1">
    <citation type="submission" date="2021-03" db="EMBL/GenBank/DDBJ databases">
        <title>Sequencing the genomes of 1000 actinobacteria strains.</title>
        <authorList>
            <person name="Klenk H.-P."/>
        </authorList>
    </citation>
    <scope>NUCLEOTIDE SEQUENCE [LARGE SCALE GENOMIC DNA]</scope>
    <source>
        <strain evidence="2 3">DSM 46670</strain>
    </source>
</reference>
<keyword evidence="3" id="KW-1185">Reference proteome</keyword>
<evidence type="ECO:0008006" key="4">
    <source>
        <dbReference type="Google" id="ProtNLM"/>
    </source>
</evidence>
<dbReference type="Proteomes" id="UP001519332">
    <property type="component" value="Unassembled WGS sequence"/>
</dbReference>
<evidence type="ECO:0000313" key="3">
    <source>
        <dbReference type="Proteomes" id="UP001519332"/>
    </source>
</evidence>
<gene>
    <name evidence="2" type="ORF">JOF56_003687</name>
</gene>
<proteinExistence type="predicted"/>
<feature type="region of interest" description="Disordered" evidence="1">
    <location>
        <begin position="33"/>
        <end position="55"/>
    </location>
</feature>
<dbReference type="RefSeq" id="WP_209639487.1">
    <property type="nucleotide sequence ID" value="NZ_JAGINW010000001.1"/>
</dbReference>
<evidence type="ECO:0000256" key="1">
    <source>
        <dbReference type="SAM" id="MobiDB-lite"/>
    </source>
</evidence>
<name>A0ABS4TFV7_9PSEU</name>
<accession>A0ABS4TFV7</accession>
<protein>
    <recommendedName>
        <fullName evidence="4">DUF1059 domain-containing protein</fullName>
    </recommendedName>
</protein>
<organism evidence="2 3">
    <name type="scientific">Kibdelosporangium banguiense</name>
    <dbReference type="NCBI Taxonomy" id="1365924"/>
    <lineage>
        <taxon>Bacteria</taxon>
        <taxon>Bacillati</taxon>
        <taxon>Actinomycetota</taxon>
        <taxon>Actinomycetes</taxon>
        <taxon>Pseudonocardiales</taxon>
        <taxon>Pseudonocardiaceae</taxon>
        <taxon>Kibdelosporangium</taxon>
    </lineage>
</organism>
<evidence type="ECO:0000313" key="2">
    <source>
        <dbReference type="EMBL" id="MBP2323302.1"/>
    </source>
</evidence>
<sequence>MAWPASRNDATGLPLIDWRCSCGAADVGFGVEDEARDDAEKHLGDADPSEPAGVPPARLRELAAFLEDLAESGRFWMPNSTDGERKAGGQALADTAARIEKLITEGTFN</sequence>
<comment type="caution">
    <text evidence="2">The sequence shown here is derived from an EMBL/GenBank/DDBJ whole genome shotgun (WGS) entry which is preliminary data.</text>
</comment>